<proteinExistence type="predicted"/>
<dbReference type="InterPro" id="IPR001789">
    <property type="entry name" value="Sig_transdc_resp-reg_receiver"/>
</dbReference>
<dbReference type="SUPFAM" id="SSF46894">
    <property type="entry name" value="C-terminal effector domain of the bipartite response regulators"/>
    <property type="match status" value="1"/>
</dbReference>
<keyword evidence="3" id="KW-0805">Transcription regulation</keyword>
<name>A0A0P6Y863_9CHLR</name>
<evidence type="ECO:0000313" key="11">
    <source>
        <dbReference type="Proteomes" id="UP000050417"/>
    </source>
</evidence>
<dbReference type="SMART" id="SM00862">
    <property type="entry name" value="Trans_reg_C"/>
    <property type="match status" value="1"/>
</dbReference>
<gene>
    <name evidence="10" type="ORF">ADN00_08145</name>
</gene>
<protein>
    <submittedName>
        <fullName evidence="10">Uncharacterized protein</fullName>
    </submittedName>
</protein>
<dbReference type="PROSITE" id="PS50110">
    <property type="entry name" value="RESPONSE_REGULATORY"/>
    <property type="match status" value="1"/>
</dbReference>
<feature type="domain" description="Response regulatory" evidence="8">
    <location>
        <begin position="31"/>
        <end position="144"/>
    </location>
</feature>
<dbReference type="PROSITE" id="PS51755">
    <property type="entry name" value="OMPR_PHOB"/>
    <property type="match status" value="1"/>
</dbReference>
<evidence type="ECO:0000259" key="9">
    <source>
        <dbReference type="PROSITE" id="PS51755"/>
    </source>
</evidence>
<feature type="DNA-binding region" description="OmpR/PhoB-type" evidence="7">
    <location>
        <begin position="153"/>
        <end position="254"/>
    </location>
</feature>
<evidence type="ECO:0000256" key="3">
    <source>
        <dbReference type="ARBA" id="ARBA00023015"/>
    </source>
</evidence>
<dbReference type="SUPFAM" id="SSF52172">
    <property type="entry name" value="CheY-like"/>
    <property type="match status" value="1"/>
</dbReference>
<dbReference type="CDD" id="cd00383">
    <property type="entry name" value="trans_reg_C"/>
    <property type="match status" value="1"/>
</dbReference>
<evidence type="ECO:0000259" key="8">
    <source>
        <dbReference type="PROSITE" id="PS50110"/>
    </source>
</evidence>
<keyword evidence="5" id="KW-0804">Transcription</keyword>
<comment type="caution">
    <text evidence="10">The sequence shown here is derived from an EMBL/GenBank/DDBJ whole genome shotgun (WGS) entry which is preliminary data.</text>
</comment>
<dbReference type="GO" id="GO:0000976">
    <property type="term" value="F:transcription cis-regulatory region binding"/>
    <property type="evidence" value="ECO:0007669"/>
    <property type="project" value="TreeGrafter"/>
</dbReference>
<keyword evidence="4 7" id="KW-0238">DNA-binding</keyword>
<dbReference type="Gene3D" id="1.10.10.10">
    <property type="entry name" value="Winged helix-like DNA-binding domain superfamily/Winged helix DNA-binding domain"/>
    <property type="match status" value="1"/>
</dbReference>
<dbReference type="GO" id="GO:0005829">
    <property type="term" value="C:cytosol"/>
    <property type="evidence" value="ECO:0007669"/>
    <property type="project" value="TreeGrafter"/>
</dbReference>
<dbReference type="EMBL" id="LGCL01000021">
    <property type="protein sequence ID" value="KPL77845.1"/>
    <property type="molecule type" value="Genomic_DNA"/>
</dbReference>
<dbReference type="SMART" id="SM00448">
    <property type="entry name" value="REC"/>
    <property type="match status" value="1"/>
</dbReference>
<dbReference type="RefSeq" id="WP_075062491.1">
    <property type="nucleotide sequence ID" value="NZ_LGCL01000021.1"/>
</dbReference>
<dbReference type="InterPro" id="IPR016032">
    <property type="entry name" value="Sig_transdc_resp-reg_C-effctor"/>
</dbReference>
<reference evidence="10 11" key="1">
    <citation type="submission" date="2015-07" db="EMBL/GenBank/DDBJ databases">
        <title>Genome sequence of Ornatilinea apprima DSM 23815.</title>
        <authorList>
            <person name="Hemp J."/>
            <person name="Ward L.M."/>
            <person name="Pace L.A."/>
            <person name="Fischer W.W."/>
        </authorList>
    </citation>
    <scope>NUCLEOTIDE SEQUENCE [LARGE SCALE GENOMIC DNA]</scope>
    <source>
        <strain evidence="10 11">P3M-1</strain>
    </source>
</reference>
<dbReference type="Pfam" id="PF00486">
    <property type="entry name" value="Trans_reg_C"/>
    <property type="match status" value="1"/>
</dbReference>
<evidence type="ECO:0000313" key="10">
    <source>
        <dbReference type="EMBL" id="KPL77845.1"/>
    </source>
</evidence>
<keyword evidence="1 6" id="KW-0597">Phosphoprotein</keyword>
<dbReference type="PANTHER" id="PTHR48111">
    <property type="entry name" value="REGULATOR OF RPOS"/>
    <property type="match status" value="1"/>
</dbReference>
<evidence type="ECO:0000256" key="6">
    <source>
        <dbReference type="PROSITE-ProRule" id="PRU00169"/>
    </source>
</evidence>
<evidence type="ECO:0000256" key="2">
    <source>
        <dbReference type="ARBA" id="ARBA00023012"/>
    </source>
</evidence>
<evidence type="ECO:0000256" key="4">
    <source>
        <dbReference type="ARBA" id="ARBA00023125"/>
    </source>
</evidence>
<dbReference type="GO" id="GO:0006355">
    <property type="term" value="P:regulation of DNA-templated transcription"/>
    <property type="evidence" value="ECO:0007669"/>
    <property type="project" value="InterPro"/>
</dbReference>
<dbReference type="InterPro" id="IPR011006">
    <property type="entry name" value="CheY-like_superfamily"/>
</dbReference>
<dbReference type="PANTHER" id="PTHR48111:SF1">
    <property type="entry name" value="TWO-COMPONENT RESPONSE REGULATOR ORR33"/>
    <property type="match status" value="1"/>
</dbReference>
<dbReference type="Proteomes" id="UP000050417">
    <property type="component" value="Unassembled WGS sequence"/>
</dbReference>
<accession>A0A0P6Y863</accession>
<dbReference type="InterPro" id="IPR001867">
    <property type="entry name" value="OmpR/PhoB-type_DNA-bd"/>
</dbReference>
<feature type="domain" description="OmpR/PhoB-type" evidence="9">
    <location>
        <begin position="153"/>
        <end position="254"/>
    </location>
</feature>
<feature type="modified residue" description="4-aspartylphosphate" evidence="6">
    <location>
        <position position="80"/>
    </location>
</feature>
<dbReference type="GO" id="GO:0032993">
    <property type="term" value="C:protein-DNA complex"/>
    <property type="evidence" value="ECO:0007669"/>
    <property type="project" value="TreeGrafter"/>
</dbReference>
<dbReference type="Pfam" id="PF00072">
    <property type="entry name" value="Response_reg"/>
    <property type="match status" value="1"/>
</dbReference>
<evidence type="ECO:0000256" key="7">
    <source>
        <dbReference type="PROSITE-ProRule" id="PRU01091"/>
    </source>
</evidence>
<organism evidence="10 11">
    <name type="scientific">Ornatilinea apprima</name>
    <dbReference type="NCBI Taxonomy" id="1134406"/>
    <lineage>
        <taxon>Bacteria</taxon>
        <taxon>Bacillati</taxon>
        <taxon>Chloroflexota</taxon>
        <taxon>Anaerolineae</taxon>
        <taxon>Anaerolineales</taxon>
        <taxon>Anaerolineaceae</taxon>
        <taxon>Ornatilinea</taxon>
    </lineage>
</organism>
<keyword evidence="11" id="KW-1185">Reference proteome</keyword>
<dbReference type="InterPro" id="IPR036388">
    <property type="entry name" value="WH-like_DNA-bd_sf"/>
</dbReference>
<dbReference type="InterPro" id="IPR039420">
    <property type="entry name" value="WalR-like"/>
</dbReference>
<evidence type="ECO:0000256" key="1">
    <source>
        <dbReference type="ARBA" id="ARBA00022553"/>
    </source>
</evidence>
<evidence type="ECO:0000256" key="5">
    <source>
        <dbReference type="ARBA" id="ARBA00023163"/>
    </source>
</evidence>
<dbReference type="STRING" id="1134406.ADN00_08145"/>
<dbReference type="GO" id="GO:0000156">
    <property type="term" value="F:phosphorelay response regulator activity"/>
    <property type="evidence" value="ECO:0007669"/>
    <property type="project" value="TreeGrafter"/>
</dbReference>
<keyword evidence="2" id="KW-0902">Two-component regulatory system</keyword>
<sequence>MEELTSKEVKQEVSSGIGVDLDQVDGQERQRILVIDDEADTSYLLKQILRIAGYNVLSAANGAEAIKKTMEYSPNLILLDIMMPEMDGWQTFEYLKRMTNVPVIVVSALTSKDHIVDGLRQGIDDYIPKPFYNAEVIERVNAVLRRTNRPQEITRLVFPSVGLTIDLINQEVELLGNSIRLTPKEFSVLSVLAKNAPAIVPYEKISHLVWGEDSSDVRKRTKYLIYLLRQKFDKISSGSQLILNVDRLGYKLQTEN</sequence>
<dbReference type="AlphaFoldDB" id="A0A0P6Y863"/>
<dbReference type="OrthoDB" id="160303at2"/>
<dbReference type="Gene3D" id="3.40.50.2300">
    <property type="match status" value="1"/>
</dbReference>